<proteinExistence type="predicted"/>
<evidence type="ECO:0000313" key="3">
    <source>
        <dbReference type="Proteomes" id="UP000295518"/>
    </source>
</evidence>
<dbReference type="EMBL" id="SNWN01000010">
    <property type="protein sequence ID" value="TDO20448.1"/>
    <property type="molecule type" value="Genomic_DNA"/>
</dbReference>
<evidence type="ECO:0000313" key="2">
    <source>
        <dbReference type="EMBL" id="TDO20448.1"/>
    </source>
</evidence>
<feature type="transmembrane region" description="Helical" evidence="1">
    <location>
        <begin position="12"/>
        <end position="36"/>
    </location>
</feature>
<gene>
    <name evidence="2" type="ORF">EI74_0275</name>
</gene>
<keyword evidence="1" id="KW-1133">Transmembrane helix</keyword>
<keyword evidence="3" id="KW-1185">Reference proteome</keyword>
<dbReference type="Proteomes" id="UP000295518">
    <property type="component" value="Unassembled WGS sequence"/>
</dbReference>
<comment type="caution">
    <text evidence="2">The sequence shown here is derived from an EMBL/GenBank/DDBJ whole genome shotgun (WGS) entry which is preliminary data.</text>
</comment>
<feature type="transmembrane region" description="Helical" evidence="1">
    <location>
        <begin position="42"/>
        <end position="70"/>
    </location>
</feature>
<accession>A0A4R6IFI1</accession>
<keyword evidence="1" id="KW-0812">Transmembrane</keyword>
<evidence type="ECO:0000256" key="1">
    <source>
        <dbReference type="SAM" id="Phobius"/>
    </source>
</evidence>
<dbReference type="AlphaFoldDB" id="A0A4R6IFI1"/>
<keyword evidence="1" id="KW-0472">Membrane</keyword>
<organism evidence="2 3">
    <name type="scientific">Mycoplasma testudineum</name>
    <dbReference type="NCBI Taxonomy" id="244584"/>
    <lineage>
        <taxon>Bacteria</taxon>
        <taxon>Bacillati</taxon>
        <taxon>Mycoplasmatota</taxon>
        <taxon>Mollicutes</taxon>
        <taxon>Mycoplasmataceae</taxon>
        <taxon>Mycoplasma</taxon>
    </lineage>
</organism>
<sequence length="75" mass="9019">MIKRTKEFVTRLHWLYYVLNFFIGIWASSNLTLFFFNENTVVITVFIGIGLFFTFFVFLTIFEMLIYSLIAKTRN</sequence>
<protein>
    <submittedName>
        <fullName evidence="2">Uncharacterized protein</fullName>
    </submittedName>
</protein>
<name>A0A4R6IFI1_9MOLU</name>
<reference evidence="2 3" key="1">
    <citation type="submission" date="2019-03" db="EMBL/GenBank/DDBJ databases">
        <title>Genomic Encyclopedia of Archaeal and Bacterial Type Strains, Phase II (KMG-II): from individual species to whole genera.</title>
        <authorList>
            <person name="Goeker M."/>
        </authorList>
    </citation>
    <scope>NUCLEOTIDE SEQUENCE [LARGE SCALE GENOMIC DNA]</scope>
    <source>
        <strain evidence="2 3">ATCC 700618</strain>
    </source>
</reference>